<gene>
    <name evidence="2" type="ORF">CFY87_09800</name>
</gene>
<evidence type="ECO:0000313" key="2">
    <source>
        <dbReference type="EMBL" id="OZN24342.1"/>
    </source>
</evidence>
<organism evidence="2 3">
    <name type="scientific">Actinobacillus seminis</name>
    <dbReference type="NCBI Taxonomy" id="722"/>
    <lineage>
        <taxon>Bacteria</taxon>
        <taxon>Pseudomonadati</taxon>
        <taxon>Pseudomonadota</taxon>
        <taxon>Gammaproteobacteria</taxon>
        <taxon>Pasteurellales</taxon>
        <taxon>Pasteurellaceae</taxon>
        <taxon>Actinobacillus</taxon>
    </lineage>
</organism>
<keyword evidence="1" id="KW-0732">Signal</keyword>
<dbReference type="Proteomes" id="UP000215738">
    <property type="component" value="Unassembled WGS sequence"/>
</dbReference>
<evidence type="ECO:0000256" key="1">
    <source>
        <dbReference type="SAM" id="SignalP"/>
    </source>
</evidence>
<comment type="caution">
    <text evidence="2">The sequence shown here is derived from an EMBL/GenBank/DDBJ whole genome shotgun (WGS) entry which is preliminary data.</text>
</comment>
<reference evidence="2 3" key="1">
    <citation type="submission" date="2017-07" db="EMBL/GenBank/DDBJ databases">
        <title>Virulence factors identified in Actinobacillus seminis.</title>
        <authorList>
            <person name="Negrete-Abascal E."/>
            <person name="Vaca-Pacheco S."/>
            <person name="Montes-Garcia F."/>
            <person name="Leyto-Gil A.M."/>
            <person name="Fragoso-Garcia E."/>
            <person name="Carvente-Garcia R."/>
            <person name="Perez-Agueros S."/>
            <person name="Castelan-Sanchez H.G."/>
            <person name="Garcia-Molina A."/>
            <person name="Villamar T.E."/>
            <person name="Vazquez-Cruz C."/>
        </authorList>
    </citation>
    <scope>NUCLEOTIDE SEQUENCE [LARGE SCALE GENOMIC DNA]</scope>
    <source>
        <strain evidence="2 3">ATCC 15768</strain>
    </source>
</reference>
<dbReference type="RefSeq" id="WP_094947179.1">
    <property type="nucleotide sequence ID" value="NZ_NLFK01000010.1"/>
</dbReference>
<name>A0ABX4FKP9_9PAST</name>
<feature type="signal peptide" evidence="1">
    <location>
        <begin position="1"/>
        <end position="16"/>
    </location>
</feature>
<sequence length="65" mass="7319">MAFILFAALATGTAFANPNVVSELDNLRDDLKYLLIEQNLNNIYQARTDIAKNKKVSNRILPILQ</sequence>
<evidence type="ECO:0000313" key="3">
    <source>
        <dbReference type="Proteomes" id="UP000215738"/>
    </source>
</evidence>
<dbReference type="EMBL" id="NLFK01000010">
    <property type="protein sequence ID" value="OZN24342.1"/>
    <property type="molecule type" value="Genomic_DNA"/>
</dbReference>
<accession>A0ABX4FKP9</accession>
<proteinExistence type="predicted"/>
<protein>
    <submittedName>
        <fullName evidence="2">Uncharacterized protein</fullName>
    </submittedName>
</protein>
<keyword evidence="3" id="KW-1185">Reference proteome</keyword>
<feature type="chain" id="PRO_5047544972" evidence="1">
    <location>
        <begin position="17"/>
        <end position="65"/>
    </location>
</feature>